<keyword evidence="4" id="KW-0812">Transmembrane</keyword>
<keyword evidence="2 4" id="KW-0472">Membrane</keyword>
<sequence length="197" mass="21141">MTVTADQACDTTEDIEKPPDDGEDASDTGEKDPKTAARPWKRYARIAVVAAVYLGAFGLAGGLGAKLWDEHTVTQAGQAAQRTAIDYAQVLTSIDSNQVDQNFSAVLDGATGEFKDTYTKASAQLRQLLVDNKATAHGTVVDSAIESLSRTRAVVLLMVDQTVSNAVRPDGRVDRSRMKITMDNVGGRWLASKVELP</sequence>
<dbReference type="EMBL" id="CP015267">
    <property type="protein sequence ID" value="ASL12595.1"/>
    <property type="molecule type" value="Genomic_DNA"/>
</dbReference>
<evidence type="ECO:0000256" key="4">
    <source>
        <dbReference type="SAM" id="Phobius"/>
    </source>
</evidence>
<feature type="transmembrane region" description="Helical" evidence="4">
    <location>
        <begin position="43"/>
        <end position="65"/>
    </location>
</feature>
<dbReference type="Proteomes" id="UP000198286">
    <property type="component" value="Chromosome"/>
</dbReference>
<reference evidence="6" key="4">
    <citation type="submission" date="2023-06" db="EMBL/GenBank/DDBJ databases">
        <authorList>
            <person name="Spilker T."/>
        </authorList>
    </citation>
    <scope>NUCLEOTIDE SEQUENCE</scope>
    <source>
        <strain evidence="6">FLAC1071</strain>
    </source>
</reference>
<keyword evidence="4" id="KW-1133">Transmembrane helix</keyword>
<organism evidence="5 7">
    <name type="scientific">Mycobacterium intracellulare subsp. chimaera</name>
    <dbReference type="NCBI Taxonomy" id="222805"/>
    <lineage>
        <taxon>Bacteria</taxon>
        <taxon>Bacillati</taxon>
        <taxon>Actinomycetota</taxon>
        <taxon>Actinomycetes</taxon>
        <taxon>Mycobacteriales</taxon>
        <taxon>Mycobacteriaceae</taxon>
        <taxon>Mycobacterium</taxon>
        <taxon>Mycobacterium avium complex (MAC)</taxon>
    </lineage>
</organism>
<dbReference type="Proteomes" id="UP001529272">
    <property type="component" value="Unassembled WGS sequence"/>
</dbReference>
<name>A0A7U5RTD7_MYCIT</name>
<dbReference type="PANTHER" id="PTHR37042">
    <property type="entry name" value="OUTER MEMBRANE PROTEIN RV1973"/>
    <property type="match status" value="1"/>
</dbReference>
<accession>A0A7U5RTD7</accession>
<evidence type="ECO:0000313" key="8">
    <source>
        <dbReference type="Proteomes" id="UP001529272"/>
    </source>
</evidence>
<dbReference type="GO" id="GO:0016020">
    <property type="term" value="C:membrane"/>
    <property type="evidence" value="ECO:0007669"/>
    <property type="project" value="UniProtKB-SubCell"/>
</dbReference>
<proteinExistence type="predicted"/>
<evidence type="ECO:0000313" key="5">
    <source>
        <dbReference type="EMBL" id="ASL12595.1"/>
    </source>
</evidence>
<reference evidence="5 7" key="1">
    <citation type="journal article" date="2017" name="Lancet Infect. Dis.">
        <title>Global outbreak of severe Mycobacterium chimaera disease after cardiac surgery: a molecular epidemiological study.</title>
        <authorList>
            <person name="van Ingen J."/>
            <person name="Kohl T."/>
            <person name="Kranzer K."/>
            <person name="Hasse B."/>
            <person name="Keller P."/>
            <person name="Szafranska A."/>
            <person name="Hillemann D."/>
            <person name="Chand M."/>
            <person name="Schreiber P."/>
            <person name="Sommerstein R."/>
            <person name="Berger C."/>
            <person name="Genoni M."/>
            <person name="Ruegg C."/>
            <person name="Troillet N."/>
            <person name="Widmer A.F."/>
            <person name="Becker S.L."/>
            <person name="Herrmann M."/>
            <person name="Eckmanns T."/>
            <person name="Haller S."/>
            <person name="Hoeller C."/>
            <person name="Debast S.B."/>
            <person name="Wolfhagen M.J."/>
            <person name="Hopman J."/>
            <person name="Kluytmans J."/>
            <person name="Langelaar M."/>
            <person name="Notermans D.W."/>
            <person name="ten Oever J."/>
            <person name="van den Barselaar P."/>
            <person name="Vonk A.B.A."/>
            <person name="Vos M.C."/>
            <person name="Ahmed N."/>
            <person name="Brown T."/>
            <person name="Crook D."/>
            <person name="Lamagni T."/>
            <person name="Phin N."/>
            <person name="Smith E.G."/>
            <person name="Zambon M."/>
            <person name="Serr A."/>
            <person name="Goetting T."/>
            <person name="Ebner W."/>
            <person name="Thuermer A."/>
            <person name="Utpatel C."/>
            <person name="Sproer C."/>
            <person name="Bunk B."/>
            <person name="Nubel U."/>
            <person name="Bloemberg G."/>
            <person name="Bottger E."/>
            <person name="Niemann S."/>
            <person name="Wagner D."/>
            <person name="Sax H."/>
        </authorList>
    </citation>
    <scope>NUCLEOTIDE SEQUENCE [LARGE SCALE GENOMIC DNA]</scope>
    <source>
        <strain evidence="5 7">ZUERICH-2</strain>
    </source>
</reference>
<evidence type="ECO:0000313" key="6">
    <source>
        <dbReference type="EMBL" id="MDM3924466.1"/>
    </source>
</evidence>
<evidence type="ECO:0000256" key="3">
    <source>
        <dbReference type="SAM" id="MobiDB-lite"/>
    </source>
</evidence>
<reference evidence="6 8" key="2">
    <citation type="submission" date="2023-06" db="EMBL/GenBank/DDBJ databases">
        <title>Itaconate inhibition of nontuberculous mycobacteria.</title>
        <authorList>
            <person name="Breen P."/>
            <person name="Zimbric M."/>
            <person name="Caverly L."/>
        </authorList>
    </citation>
    <scope>NUCLEOTIDE SEQUENCE [LARGE SCALE GENOMIC DNA]</scope>
    <source>
        <strain evidence="6 8">FLAC1071</strain>
    </source>
</reference>
<dbReference type="EMBL" id="JASZZX010000001">
    <property type="protein sequence ID" value="MDM3924466.1"/>
    <property type="molecule type" value="Genomic_DNA"/>
</dbReference>
<feature type="region of interest" description="Disordered" evidence="3">
    <location>
        <begin position="1"/>
        <end position="37"/>
    </location>
</feature>
<protein>
    <submittedName>
        <fullName evidence="5">Mce associated membrane protein</fullName>
    </submittedName>
    <submittedName>
        <fullName evidence="6">Mce protein</fullName>
    </submittedName>
</protein>
<reference evidence="8" key="3">
    <citation type="submission" date="2023-06" db="EMBL/GenBank/DDBJ databases">
        <title>Itaconate inhibition of nontuberculous mycobacteria.</title>
        <authorList>
            <person name="Spilker T."/>
        </authorList>
    </citation>
    <scope>NUCLEOTIDE SEQUENCE [LARGE SCALE GENOMIC DNA]</scope>
    <source>
        <strain evidence="8">FLAC1071</strain>
    </source>
</reference>
<keyword evidence="8" id="KW-1185">Reference proteome</keyword>
<gene>
    <name evidence="5" type="ORF">MYCOZU2_00123</name>
    <name evidence="6" type="ORF">QRB35_00300</name>
</gene>
<dbReference type="RefSeq" id="WP_008262784.1">
    <property type="nucleotide sequence ID" value="NZ_CAAHFK010000024.1"/>
</dbReference>
<dbReference type="PANTHER" id="PTHR37042:SF4">
    <property type="entry name" value="OUTER MEMBRANE PROTEIN RV1973"/>
    <property type="match status" value="1"/>
</dbReference>
<evidence type="ECO:0000256" key="2">
    <source>
        <dbReference type="ARBA" id="ARBA00023136"/>
    </source>
</evidence>
<evidence type="ECO:0000256" key="1">
    <source>
        <dbReference type="ARBA" id="ARBA00004370"/>
    </source>
</evidence>
<dbReference type="AlphaFoldDB" id="A0A7U5RTD7"/>
<evidence type="ECO:0000313" key="7">
    <source>
        <dbReference type="Proteomes" id="UP000198286"/>
    </source>
</evidence>
<comment type="subcellular location">
    <subcellularLocation>
        <location evidence="1">Membrane</location>
    </subcellularLocation>
</comment>